<dbReference type="STRING" id="318464.IO99_08085"/>
<proteinExistence type="predicted"/>
<protein>
    <submittedName>
        <fullName evidence="1">Uncharacterized protein</fullName>
    </submittedName>
</protein>
<keyword evidence="2" id="KW-1185">Reference proteome</keyword>
<dbReference type="Proteomes" id="UP000028542">
    <property type="component" value="Unassembled WGS sequence"/>
</dbReference>
<dbReference type="eggNOG" id="ENOG502ZBPT">
    <property type="taxonomic scope" value="Bacteria"/>
</dbReference>
<comment type="caution">
    <text evidence="1">The sequence shown here is derived from an EMBL/GenBank/DDBJ whole genome shotgun (WGS) entry which is preliminary data.</text>
</comment>
<dbReference type="RefSeq" id="WP_035132104.1">
    <property type="nucleotide sequence ID" value="NZ_JPMD01000017.1"/>
</dbReference>
<organism evidence="1 2">
    <name type="scientific">Clostridium sulfidigenes</name>
    <dbReference type="NCBI Taxonomy" id="318464"/>
    <lineage>
        <taxon>Bacteria</taxon>
        <taxon>Bacillati</taxon>
        <taxon>Bacillota</taxon>
        <taxon>Clostridia</taxon>
        <taxon>Eubacteriales</taxon>
        <taxon>Clostridiaceae</taxon>
        <taxon>Clostridium</taxon>
    </lineage>
</organism>
<sequence length="164" mass="18579">MKEFLSVEGVVKSIEVMKTSVNDTSACTMIMSVRGRRDDDFNLVVSRDTYFVDHVNIRPGDYIIGFYDALAPVPLIFPPQYRAIVIARRSRKENVIVSHFNRRLVSRDDSLRLNISNRTQILLENGQSFLGNIENRNLVVVYGMSTKSIPAITTPSQIIVLCDN</sequence>
<accession>A0A084JCZ6</accession>
<dbReference type="AlphaFoldDB" id="A0A084JCZ6"/>
<evidence type="ECO:0000313" key="1">
    <source>
        <dbReference type="EMBL" id="KEZ86830.1"/>
    </source>
</evidence>
<reference evidence="1 2" key="1">
    <citation type="submission" date="2014-07" db="EMBL/GenBank/DDBJ databases">
        <title>Draft genome of Clostridium sulfidigenes 113A isolated from sediments associated with methane hydrate from Krishna Godavari basin.</title>
        <authorList>
            <person name="Honkalas V.S."/>
            <person name="Dabir A.P."/>
            <person name="Arora P."/>
            <person name="Dhakephalkar P.K."/>
        </authorList>
    </citation>
    <scope>NUCLEOTIDE SEQUENCE [LARGE SCALE GENOMIC DNA]</scope>
    <source>
        <strain evidence="1 2">113A</strain>
    </source>
</reference>
<dbReference type="EMBL" id="JPMD01000017">
    <property type="protein sequence ID" value="KEZ86830.1"/>
    <property type="molecule type" value="Genomic_DNA"/>
</dbReference>
<name>A0A084JCZ6_9CLOT</name>
<evidence type="ECO:0000313" key="2">
    <source>
        <dbReference type="Proteomes" id="UP000028542"/>
    </source>
</evidence>
<gene>
    <name evidence="1" type="ORF">IO99_08085</name>
</gene>